<feature type="region of interest" description="Disordered" evidence="1">
    <location>
        <begin position="23"/>
        <end position="66"/>
    </location>
</feature>
<protein>
    <submittedName>
        <fullName evidence="3">Uncharacterized protein</fullName>
    </submittedName>
</protein>
<evidence type="ECO:0000313" key="4">
    <source>
        <dbReference type="Proteomes" id="UP000305067"/>
    </source>
</evidence>
<feature type="region of interest" description="Disordered" evidence="1">
    <location>
        <begin position="87"/>
        <end position="176"/>
    </location>
</feature>
<evidence type="ECO:0000313" key="3">
    <source>
        <dbReference type="EMBL" id="TFL03419.1"/>
    </source>
</evidence>
<keyword evidence="2" id="KW-0732">Signal</keyword>
<dbReference type="Proteomes" id="UP000305067">
    <property type="component" value="Unassembled WGS sequence"/>
</dbReference>
<evidence type="ECO:0000256" key="1">
    <source>
        <dbReference type="SAM" id="MobiDB-lite"/>
    </source>
</evidence>
<sequence>MASFYALLHNFLNLFTFSDAGPAPNSPSASYHAPPGTARQRSPSNATASGSRRSRSYSTSSRAAYDQSSMNEFSADYVNFLLPGMTVTMAPSVREKRRRRGEQSIRLKRWSGEHEHPHERERSAGEVATQAHDNDASRTPSPQSPLGTTQNALLNKEMGERRNRRHTVPEPSMSSS</sequence>
<name>A0A5C3QT48_9AGAR</name>
<dbReference type="EMBL" id="ML178820">
    <property type="protein sequence ID" value="TFL03419.1"/>
    <property type="molecule type" value="Genomic_DNA"/>
</dbReference>
<keyword evidence="4" id="KW-1185">Reference proteome</keyword>
<gene>
    <name evidence="3" type="ORF">BDV98DRAFT_383979</name>
</gene>
<feature type="compositionally biased region" description="Polar residues" evidence="1">
    <location>
        <begin position="137"/>
        <end position="153"/>
    </location>
</feature>
<feature type="compositionally biased region" description="Low complexity" evidence="1">
    <location>
        <begin position="46"/>
        <end position="65"/>
    </location>
</feature>
<organism evidence="3 4">
    <name type="scientific">Pterulicium gracile</name>
    <dbReference type="NCBI Taxonomy" id="1884261"/>
    <lineage>
        <taxon>Eukaryota</taxon>
        <taxon>Fungi</taxon>
        <taxon>Dikarya</taxon>
        <taxon>Basidiomycota</taxon>
        <taxon>Agaricomycotina</taxon>
        <taxon>Agaricomycetes</taxon>
        <taxon>Agaricomycetidae</taxon>
        <taxon>Agaricales</taxon>
        <taxon>Pleurotineae</taxon>
        <taxon>Pterulaceae</taxon>
        <taxon>Pterulicium</taxon>
    </lineage>
</organism>
<evidence type="ECO:0000256" key="2">
    <source>
        <dbReference type="SAM" id="SignalP"/>
    </source>
</evidence>
<feature type="compositionally biased region" description="Basic and acidic residues" evidence="1">
    <location>
        <begin position="101"/>
        <end position="124"/>
    </location>
</feature>
<proteinExistence type="predicted"/>
<feature type="signal peptide" evidence="2">
    <location>
        <begin position="1"/>
        <end position="20"/>
    </location>
</feature>
<feature type="chain" id="PRO_5022914020" evidence="2">
    <location>
        <begin position="21"/>
        <end position="176"/>
    </location>
</feature>
<dbReference type="AlphaFoldDB" id="A0A5C3QT48"/>
<accession>A0A5C3QT48</accession>
<reference evidence="3 4" key="1">
    <citation type="journal article" date="2019" name="Nat. Ecol. Evol.">
        <title>Megaphylogeny resolves global patterns of mushroom evolution.</title>
        <authorList>
            <person name="Varga T."/>
            <person name="Krizsan K."/>
            <person name="Foldi C."/>
            <person name="Dima B."/>
            <person name="Sanchez-Garcia M."/>
            <person name="Sanchez-Ramirez S."/>
            <person name="Szollosi G.J."/>
            <person name="Szarkandi J.G."/>
            <person name="Papp V."/>
            <person name="Albert L."/>
            <person name="Andreopoulos W."/>
            <person name="Angelini C."/>
            <person name="Antonin V."/>
            <person name="Barry K.W."/>
            <person name="Bougher N.L."/>
            <person name="Buchanan P."/>
            <person name="Buyck B."/>
            <person name="Bense V."/>
            <person name="Catcheside P."/>
            <person name="Chovatia M."/>
            <person name="Cooper J."/>
            <person name="Damon W."/>
            <person name="Desjardin D."/>
            <person name="Finy P."/>
            <person name="Geml J."/>
            <person name="Haridas S."/>
            <person name="Hughes K."/>
            <person name="Justo A."/>
            <person name="Karasinski D."/>
            <person name="Kautmanova I."/>
            <person name="Kiss B."/>
            <person name="Kocsube S."/>
            <person name="Kotiranta H."/>
            <person name="LaButti K.M."/>
            <person name="Lechner B.E."/>
            <person name="Liimatainen K."/>
            <person name="Lipzen A."/>
            <person name="Lukacs Z."/>
            <person name="Mihaltcheva S."/>
            <person name="Morgado L.N."/>
            <person name="Niskanen T."/>
            <person name="Noordeloos M.E."/>
            <person name="Ohm R.A."/>
            <person name="Ortiz-Santana B."/>
            <person name="Ovrebo C."/>
            <person name="Racz N."/>
            <person name="Riley R."/>
            <person name="Savchenko A."/>
            <person name="Shiryaev A."/>
            <person name="Soop K."/>
            <person name="Spirin V."/>
            <person name="Szebenyi C."/>
            <person name="Tomsovsky M."/>
            <person name="Tulloss R.E."/>
            <person name="Uehling J."/>
            <person name="Grigoriev I.V."/>
            <person name="Vagvolgyi C."/>
            <person name="Papp T."/>
            <person name="Martin F.M."/>
            <person name="Miettinen O."/>
            <person name="Hibbett D.S."/>
            <person name="Nagy L.G."/>
        </authorList>
    </citation>
    <scope>NUCLEOTIDE SEQUENCE [LARGE SCALE GENOMIC DNA]</scope>
    <source>
        <strain evidence="3 4">CBS 309.79</strain>
    </source>
</reference>